<dbReference type="PROSITE" id="PS50110">
    <property type="entry name" value="RESPONSE_REGULATORY"/>
    <property type="match status" value="1"/>
</dbReference>
<comment type="caution">
    <text evidence="3">The sequence shown here is derived from an EMBL/GenBank/DDBJ whole genome shotgun (WGS) entry which is preliminary data.</text>
</comment>
<dbReference type="Proteomes" id="UP000584642">
    <property type="component" value="Unassembled WGS sequence"/>
</dbReference>
<keyword evidence="1" id="KW-0597">Phosphoprotein</keyword>
<sequence length="137" mass="14543">MTHADGMTVAILETDAVLCLSLDMAFEAWGMWLLSGGSVAALLRTVQRSGRQPDVLVADLVHGRETGFPDAVDQIQATLGRPVPVVVTTGNRTRKEASALLARGWLLLEKPYAPETLRTLVQSLAESPGHGGASGRP</sequence>
<protein>
    <recommendedName>
        <fullName evidence="2">Response regulatory domain-containing protein</fullName>
    </recommendedName>
</protein>
<dbReference type="InterPro" id="IPR001789">
    <property type="entry name" value="Sig_transdc_resp-reg_receiver"/>
</dbReference>
<evidence type="ECO:0000256" key="1">
    <source>
        <dbReference type="PROSITE-ProRule" id="PRU00169"/>
    </source>
</evidence>
<accession>A0ABX2TCM7</accession>
<organism evidence="3 4">
    <name type="scientific">Azospirillum oleiclasticum</name>
    <dbReference type="NCBI Taxonomy" id="2735135"/>
    <lineage>
        <taxon>Bacteria</taxon>
        <taxon>Pseudomonadati</taxon>
        <taxon>Pseudomonadota</taxon>
        <taxon>Alphaproteobacteria</taxon>
        <taxon>Rhodospirillales</taxon>
        <taxon>Azospirillaceae</taxon>
        <taxon>Azospirillum</taxon>
    </lineage>
</organism>
<feature type="modified residue" description="4-aspartylphosphate" evidence="1">
    <location>
        <position position="59"/>
    </location>
</feature>
<feature type="domain" description="Response regulatory" evidence="2">
    <location>
        <begin position="8"/>
        <end position="125"/>
    </location>
</feature>
<gene>
    <name evidence="3" type="ORF">HND93_17700</name>
</gene>
<name>A0ABX2TCM7_9PROT</name>
<dbReference type="Gene3D" id="3.40.50.2300">
    <property type="match status" value="1"/>
</dbReference>
<evidence type="ECO:0000259" key="2">
    <source>
        <dbReference type="PROSITE" id="PS50110"/>
    </source>
</evidence>
<dbReference type="RefSeq" id="WP_180283325.1">
    <property type="nucleotide sequence ID" value="NZ_JABFDB010000012.1"/>
</dbReference>
<dbReference type="SUPFAM" id="SSF52172">
    <property type="entry name" value="CheY-like"/>
    <property type="match status" value="1"/>
</dbReference>
<evidence type="ECO:0000313" key="3">
    <source>
        <dbReference type="EMBL" id="NYZ21550.1"/>
    </source>
</evidence>
<dbReference type="EMBL" id="JABFDB010000012">
    <property type="protein sequence ID" value="NYZ21550.1"/>
    <property type="molecule type" value="Genomic_DNA"/>
</dbReference>
<proteinExistence type="predicted"/>
<dbReference type="InterPro" id="IPR011006">
    <property type="entry name" value="CheY-like_superfamily"/>
</dbReference>
<evidence type="ECO:0000313" key="4">
    <source>
        <dbReference type="Proteomes" id="UP000584642"/>
    </source>
</evidence>
<reference evidence="3 4" key="1">
    <citation type="submission" date="2020-05" db="EMBL/GenBank/DDBJ databases">
        <title>Azospirillum oleiclasticum sp. nov, a nitrogen-fixing and heavy crude oil-emulsifying bacterium isolated from the crude oil of Yumen Oilfield.</title>
        <authorList>
            <person name="Wu D."/>
            <person name="Cai M."/>
            <person name="Zhang X."/>
        </authorList>
    </citation>
    <scope>NUCLEOTIDE SEQUENCE [LARGE SCALE GENOMIC DNA]</scope>
    <source>
        <strain evidence="3 4">ROY-1-1-2</strain>
    </source>
</reference>
<keyword evidence="4" id="KW-1185">Reference proteome</keyword>